<keyword evidence="2 7" id="KW-0418">Kinase</keyword>
<gene>
    <name evidence="7" type="ORF">SCNU_18622</name>
</gene>
<keyword evidence="1" id="KW-0808">Transferase</keyword>
<accession>F1YP75</accession>
<evidence type="ECO:0000259" key="6">
    <source>
        <dbReference type="Pfam" id="PF07730"/>
    </source>
</evidence>
<comment type="caution">
    <text evidence="7">The sequence shown here is derived from an EMBL/GenBank/DDBJ whole genome shotgun (WGS) entry which is preliminary data.</text>
</comment>
<dbReference type="InterPro" id="IPR050482">
    <property type="entry name" value="Sensor_HK_TwoCompSys"/>
</dbReference>
<dbReference type="Pfam" id="PF07730">
    <property type="entry name" value="HisKA_3"/>
    <property type="match status" value="1"/>
</dbReference>
<keyword evidence="8" id="KW-1185">Reference proteome</keyword>
<feature type="coiled-coil region" evidence="4">
    <location>
        <begin position="146"/>
        <end position="173"/>
    </location>
</feature>
<keyword evidence="5" id="KW-0812">Transmembrane</keyword>
<feature type="transmembrane region" description="Helical" evidence="5">
    <location>
        <begin position="57"/>
        <end position="76"/>
    </location>
</feature>
<dbReference type="InterPro" id="IPR011712">
    <property type="entry name" value="Sig_transdc_His_kin_sub3_dim/P"/>
</dbReference>
<proteinExistence type="predicted"/>
<evidence type="ECO:0000256" key="4">
    <source>
        <dbReference type="SAM" id="Coils"/>
    </source>
</evidence>
<evidence type="ECO:0000313" key="7">
    <source>
        <dbReference type="EMBL" id="EGD53470.1"/>
    </source>
</evidence>
<dbReference type="PANTHER" id="PTHR24421">
    <property type="entry name" value="NITRATE/NITRITE SENSOR PROTEIN NARX-RELATED"/>
    <property type="match status" value="1"/>
</dbReference>
<keyword evidence="5" id="KW-0472">Membrane</keyword>
<keyword evidence="5" id="KW-1133">Transmembrane helix</keyword>
<dbReference type="GO" id="GO:0046983">
    <property type="term" value="F:protein dimerization activity"/>
    <property type="evidence" value="ECO:0007669"/>
    <property type="project" value="InterPro"/>
</dbReference>
<dbReference type="GO" id="GO:0000155">
    <property type="term" value="F:phosphorelay sensor kinase activity"/>
    <property type="evidence" value="ECO:0007669"/>
    <property type="project" value="InterPro"/>
</dbReference>
<feature type="transmembrane region" description="Helical" evidence="5">
    <location>
        <begin position="26"/>
        <end position="50"/>
    </location>
</feature>
<keyword evidence="4" id="KW-0175">Coiled coil</keyword>
<dbReference type="Proteomes" id="UP000035065">
    <property type="component" value="Unassembled WGS sequence"/>
</dbReference>
<evidence type="ECO:0000256" key="2">
    <source>
        <dbReference type="ARBA" id="ARBA00022777"/>
    </source>
</evidence>
<dbReference type="InterPro" id="IPR036890">
    <property type="entry name" value="HATPase_C_sf"/>
</dbReference>
<dbReference type="SUPFAM" id="SSF55874">
    <property type="entry name" value="ATPase domain of HSP90 chaperone/DNA topoisomerase II/histidine kinase"/>
    <property type="match status" value="1"/>
</dbReference>
<feature type="domain" description="Signal transduction histidine kinase subgroup 3 dimerisation and phosphoacceptor" evidence="6">
    <location>
        <begin position="172"/>
        <end position="238"/>
    </location>
</feature>
<dbReference type="CDD" id="cd16917">
    <property type="entry name" value="HATPase_UhpB-NarQ-NarX-like"/>
    <property type="match status" value="1"/>
</dbReference>
<dbReference type="STRING" id="644548.SCNU_18622"/>
<dbReference type="EMBL" id="AEUD01000022">
    <property type="protein sequence ID" value="EGD53470.1"/>
    <property type="molecule type" value="Genomic_DNA"/>
</dbReference>
<reference evidence="7 8" key="1">
    <citation type="journal article" date="2011" name="J. Bacteriol.">
        <title>Draft Genome Sequence of Gordonia neofelifaecis NRRL B-59395, a Cholesterol-Degrading Actinomycete.</title>
        <authorList>
            <person name="Ge F."/>
            <person name="Li W."/>
            <person name="Chen G."/>
            <person name="Liu Y."/>
            <person name="Zhang G."/>
            <person name="Yong B."/>
            <person name="Wang Q."/>
            <person name="Wang N."/>
            <person name="Huang Z."/>
            <person name="Li W."/>
            <person name="Wang J."/>
            <person name="Wu C."/>
            <person name="Xie Q."/>
            <person name="Liu G."/>
        </authorList>
    </citation>
    <scope>NUCLEOTIDE SEQUENCE [LARGE SCALE GENOMIC DNA]</scope>
    <source>
        <strain evidence="7 8">NRRL B-59395</strain>
    </source>
</reference>
<dbReference type="GO" id="GO:0016020">
    <property type="term" value="C:membrane"/>
    <property type="evidence" value="ECO:0007669"/>
    <property type="project" value="InterPro"/>
</dbReference>
<dbReference type="AlphaFoldDB" id="F1YP75"/>
<feature type="transmembrane region" description="Helical" evidence="5">
    <location>
        <begin position="129"/>
        <end position="146"/>
    </location>
</feature>
<organism evidence="7 8">
    <name type="scientific">Gordonia neofelifaecis NRRL B-59395</name>
    <dbReference type="NCBI Taxonomy" id="644548"/>
    <lineage>
        <taxon>Bacteria</taxon>
        <taxon>Bacillati</taxon>
        <taxon>Actinomycetota</taxon>
        <taxon>Actinomycetes</taxon>
        <taxon>Mycobacteriales</taxon>
        <taxon>Gordoniaceae</taxon>
        <taxon>Gordonia</taxon>
    </lineage>
</organism>
<dbReference type="Gene3D" id="3.30.565.10">
    <property type="entry name" value="Histidine kinase-like ATPase, C-terminal domain"/>
    <property type="match status" value="1"/>
</dbReference>
<evidence type="ECO:0000313" key="8">
    <source>
        <dbReference type="Proteomes" id="UP000035065"/>
    </source>
</evidence>
<dbReference type="Gene3D" id="1.20.5.1930">
    <property type="match status" value="1"/>
</dbReference>
<evidence type="ECO:0000256" key="5">
    <source>
        <dbReference type="SAM" id="Phobius"/>
    </source>
</evidence>
<evidence type="ECO:0000256" key="3">
    <source>
        <dbReference type="ARBA" id="ARBA00023012"/>
    </source>
</evidence>
<feature type="transmembrane region" description="Helical" evidence="5">
    <location>
        <begin position="82"/>
        <end position="98"/>
    </location>
</feature>
<dbReference type="eggNOG" id="COG4585">
    <property type="taxonomic scope" value="Bacteria"/>
</dbReference>
<feature type="transmembrane region" description="Helical" evidence="5">
    <location>
        <begin position="105"/>
        <end position="123"/>
    </location>
</feature>
<sequence>MFAAVWLIFIVYPVVAVITSDSSAAVKAIGLALLALFVVVYLLLCVYSMFDEDGSVALRNTAIAALAALMVGLMPILHTDAFAVAPFLMAAVSFAAPWKPRYSLAAVVAIIAAAVVVPEIVGWELDTGFLIVMVVVGITMGFSRVMRDSQREREEATERQRELNARLAVVAERERVARDVHDILGHSLTVISVKSELAGRLVDLDPDRAKTELAELNALAREALAEVRATVGNLRAPELPSVVAAAEIALTTAGIDADLPDPDSCDGVHAELFAWVLREAVTNVVRHSGATRCTVTLTAESISIADNGRGSPLLTFGNGLRGLAERVDAGGGRLVVDSDATGTTVTATVGLGPE</sequence>
<evidence type="ECO:0000256" key="1">
    <source>
        <dbReference type="ARBA" id="ARBA00022679"/>
    </source>
</evidence>
<keyword evidence="3" id="KW-0902">Two-component regulatory system</keyword>
<dbReference type="PANTHER" id="PTHR24421:SF63">
    <property type="entry name" value="SENSOR HISTIDINE KINASE DESK"/>
    <property type="match status" value="1"/>
</dbReference>
<protein>
    <submittedName>
        <fullName evidence="7">Signal transduction histidine kinase</fullName>
    </submittedName>
</protein>
<name>F1YP75_9ACTN</name>